<dbReference type="AlphaFoldDB" id="A0A1B9GWK1"/>
<proteinExistence type="predicted"/>
<keyword evidence="2" id="KW-0863">Zinc-finger</keyword>
<reference evidence="8" key="2">
    <citation type="submission" date="2013-12" db="EMBL/GenBank/DDBJ databases">
        <title>Evolution of pathogenesis and genome organization in the Tremellales.</title>
        <authorList>
            <person name="Cuomo C."/>
            <person name="Litvintseva A."/>
            <person name="Heitman J."/>
            <person name="Chen Y."/>
            <person name="Sun S."/>
            <person name="Springer D."/>
            <person name="Dromer F."/>
            <person name="Young S."/>
            <person name="Zeng Q."/>
            <person name="Chapman S."/>
            <person name="Gujja S."/>
            <person name="Saif S."/>
            <person name="Birren B."/>
        </authorList>
    </citation>
    <scope>NUCLEOTIDE SEQUENCE [LARGE SCALE GENOMIC DNA]</scope>
    <source>
        <strain evidence="8">BCC8398</strain>
    </source>
</reference>
<keyword evidence="1" id="KW-0479">Metal-binding</keyword>
<dbReference type="EMBL" id="KI669499">
    <property type="protein sequence ID" value="OCF35418.1"/>
    <property type="molecule type" value="Genomic_DNA"/>
</dbReference>
<reference evidence="7 8" key="1">
    <citation type="submission" date="2013-07" db="EMBL/GenBank/DDBJ databases">
        <title>The Genome Sequence of Cryptococcus heveanensis BCC8398.</title>
        <authorList>
            <consortium name="The Broad Institute Genome Sequencing Platform"/>
            <person name="Cuomo C."/>
            <person name="Litvintseva A."/>
            <person name="Chen Y."/>
            <person name="Heitman J."/>
            <person name="Sun S."/>
            <person name="Springer D."/>
            <person name="Dromer F."/>
            <person name="Young S.K."/>
            <person name="Zeng Q."/>
            <person name="Gargeya S."/>
            <person name="Fitzgerald M."/>
            <person name="Abouelleil A."/>
            <person name="Alvarado L."/>
            <person name="Berlin A.M."/>
            <person name="Chapman S.B."/>
            <person name="Dewar J."/>
            <person name="Goldberg J."/>
            <person name="Griggs A."/>
            <person name="Gujja S."/>
            <person name="Hansen M."/>
            <person name="Howarth C."/>
            <person name="Imamovic A."/>
            <person name="Larimer J."/>
            <person name="McCowan C."/>
            <person name="Murphy C."/>
            <person name="Pearson M."/>
            <person name="Priest M."/>
            <person name="Roberts A."/>
            <person name="Saif S."/>
            <person name="Shea T."/>
            <person name="Sykes S."/>
            <person name="Wortman J."/>
            <person name="Nusbaum C."/>
            <person name="Birren B."/>
        </authorList>
    </citation>
    <scope>NUCLEOTIDE SEQUENCE [LARGE SCALE GENOMIC DNA]</scope>
    <source>
        <strain evidence="7 8">BCC8398</strain>
    </source>
</reference>
<evidence type="ECO:0000259" key="6">
    <source>
        <dbReference type="SMART" id="SM00396"/>
    </source>
</evidence>
<feature type="domain" description="Zinc finger PHD-type" evidence="5">
    <location>
        <begin position="171"/>
        <end position="263"/>
    </location>
</feature>
<accession>A0A1B9GWK1</accession>
<sequence length="494" mass="53712">MQSQSPNSSSRFTLLPTGYLASQPPSSEITLQSLIDASDRMAEEAREALPYSFDECTYGKGYLRQAVWSCLDCGEKGVCYGCSISCHAEHRLVELWTRRHFRCDCPTTSTQPEPASTSTSTSAPISDASTSSSSATPPRTKRRKCTLYPPEKQPQEPNEENTYTQNFKGKFCRCGREYDAETETEAMICCMACEDWFHESCLNLHAATSSSNSSIPVLPAEKDHQANGVSASVAAEAVDEEDEESTVLIRSDSYDGLICGACVKGNDYLRSKAGEAGWMIIEPASTSLSSASEGQWEIIGRINDGGVLEAKQMEDAGQAGSPSEPSEATSNGKRALDEAVDGEEGPGAKKKLKVDGNEQISSATTTSLEASHQPAEVATPRSLAPDDGVTHDAKPDGKLGSTEDREVDTAAGWKWKGKGDVFLANGIRDQLKSTLDASEISKLPFPLEDEEIYEPPQDDEEEETMDEVTTRVMDQLPRVQAIEAVHGYQRLKWV</sequence>
<dbReference type="InterPro" id="IPR001965">
    <property type="entry name" value="Znf_PHD"/>
</dbReference>
<evidence type="ECO:0000313" key="7">
    <source>
        <dbReference type="EMBL" id="OCF35418.1"/>
    </source>
</evidence>
<dbReference type="GO" id="GO:0008270">
    <property type="term" value="F:zinc ion binding"/>
    <property type="evidence" value="ECO:0007669"/>
    <property type="project" value="UniProtKB-KW"/>
</dbReference>
<feature type="region of interest" description="Disordered" evidence="4">
    <location>
        <begin position="107"/>
        <end position="162"/>
    </location>
</feature>
<feature type="domain" description="UBR-type" evidence="6">
    <location>
        <begin position="54"/>
        <end position="118"/>
    </location>
</feature>
<dbReference type="PANTHER" id="PTHR13513">
    <property type="entry name" value="E3 UBIQUITIN-PROTEIN LIGASE UBR7"/>
    <property type="match status" value="1"/>
</dbReference>
<protein>
    <submittedName>
        <fullName evidence="7">E3 ubiquitin-protein ligase UBR7</fullName>
    </submittedName>
</protein>
<dbReference type="InterPro" id="IPR047506">
    <property type="entry name" value="UBR7-like_UBR-box"/>
</dbReference>
<gene>
    <name evidence="7" type="ORF">I316_02970</name>
</gene>
<feature type="region of interest" description="Disordered" evidence="4">
    <location>
        <begin position="313"/>
        <end position="405"/>
    </location>
</feature>
<organism evidence="7 8">
    <name type="scientific">Kwoniella heveanensis BCC8398</name>
    <dbReference type="NCBI Taxonomy" id="1296120"/>
    <lineage>
        <taxon>Eukaryota</taxon>
        <taxon>Fungi</taxon>
        <taxon>Dikarya</taxon>
        <taxon>Basidiomycota</taxon>
        <taxon>Agaricomycotina</taxon>
        <taxon>Tremellomycetes</taxon>
        <taxon>Tremellales</taxon>
        <taxon>Cryptococcaceae</taxon>
        <taxon>Kwoniella</taxon>
    </lineage>
</organism>
<dbReference type="OrthoDB" id="5795902at2759"/>
<dbReference type="InterPro" id="IPR011011">
    <property type="entry name" value="Znf_FYVE_PHD"/>
</dbReference>
<dbReference type="GO" id="GO:0005737">
    <property type="term" value="C:cytoplasm"/>
    <property type="evidence" value="ECO:0007669"/>
    <property type="project" value="TreeGrafter"/>
</dbReference>
<dbReference type="InterPro" id="IPR040204">
    <property type="entry name" value="UBR7"/>
</dbReference>
<evidence type="ECO:0000259" key="5">
    <source>
        <dbReference type="SMART" id="SM00249"/>
    </source>
</evidence>
<dbReference type="CDD" id="cd19677">
    <property type="entry name" value="UBR-box_UBR7"/>
    <property type="match status" value="1"/>
</dbReference>
<keyword evidence="8" id="KW-1185">Reference proteome</keyword>
<keyword evidence="3" id="KW-0862">Zinc</keyword>
<dbReference type="GO" id="GO:0061630">
    <property type="term" value="F:ubiquitin protein ligase activity"/>
    <property type="evidence" value="ECO:0007669"/>
    <property type="project" value="InterPro"/>
</dbReference>
<dbReference type="STRING" id="1296120.A0A1B9GWK1"/>
<feature type="compositionally biased region" description="Polar residues" evidence="4">
    <location>
        <begin position="358"/>
        <end position="370"/>
    </location>
</feature>
<feature type="compositionally biased region" description="Polar residues" evidence="4">
    <location>
        <begin position="320"/>
        <end position="332"/>
    </location>
</feature>
<dbReference type="Gene3D" id="3.30.40.10">
    <property type="entry name" value="Zinc/RING finger domain, C3HC4 (zinc finger)"/>
    <property type="match status" value="1"/>
</dbReference>
<evidence type="ECO:0000256" key="3">
    <source>
        <dbReference type="ARBA" id="ARBA00022833"/>
    </source>
</evidence>
<feature type="compositionally biased region" description="Low complexity" evidence="4">
    <location>
        <begin position="107"/>
        <end position="138"/>
    </location>
</feature>
<dbReference type="InterPro" id="IPR003126">
    <property type="entry name" value="Znf_UBR"/>
</dbReference>
<feature type="compositionally biased region" description="Basic and acidic residues" evidence="4">
    <location>
        <begin position="388"/>
        <end position="405"/>
    </location>
</feature>
<dbReference type="SUPFAM" id="SSF57903">
    <property type="entry name" value="FYVE/PHD zinc finger"/>
    <property type="match status" value="1"/>
</dbReference>
<dbReference type="SMART" id="SM00249">
    <property type="entry name" value="PHD"/>
    <property type="match status" value="1"/>
</dbReference>
<dbReference type="PANTHER" id="PTHR13513:SF9">
    <property type="entry name" value="E3 UBIQUITIN-PROTEIN LIGASE UBR7-RELATED"/>
    <property type="match status" value="1"/>
</dbReference>
<dbReference type="Proteomes" id="UP000092666">
    <property type="component" value="Unassembled WGS sequence"/>
</dbReference>
<dbReference type="Pfam" id="PF02207">
    <property type="entry name" value="zf-UBR"/>
    <property type="match status" value="1"/>
</dbReference>
<evidence type="ECO:0000313" key="8">
    <source>
        <dbReference type="Proteomes" id="UP000092666"/>
    </source>
</evidence>
<evidence type="ECO:0000256" key="2">
    <source>
        <dbReference type="ARBA" id="ARBA00022771"/>
    </source>
</evidence>
<dbReference type="SMART" id="SM00396">
    <property type="entry name" value="ZnF_UBR1"/>
    <property type="match status" value="1"/>
</dbReference>
<evidence type="ECO:0000256" key="4">
    <source>
        <dbReference type="SAM" id="MobiDB-lite"/>
    </source>
</evidence>
<evidence type="ECO:0000256" key="1">
    <source>
        <dbReference type="ARBA" id="ARBA00022723"/>
    </source>
</evidence>
<name>A0A1B9GWK1_9TREE</name>
<dbReference type="InterPro" id="IPR013083">
    <property type="entry name" value="Znf_RING/FYVE/PHD"/>
</dbReference>